<keyword evidence="3" id="KW-0227">DNA damage</keyword>
<evidence type="ECO:0000256" key="5">
    <source>
        <dbReference type="ARBA" id="ARBA00023242"/>
    </source>
</evidence>
<dbReference type="Pfam" id="PF07522">
    <property type="entry name" value="DRMBL"/>
    <property type="match status" value="1"/>
</dbReference>
<reference evidence="9" key="1">
    <citation type="submission" date="2016-11" db="UniProtKB">
        <authorList>
            <consortium name="WormBaseParasite"/>
        </authorList>
    </citation>
    <scope>IDENTIFICATION</scope>
</reference>
<keyword evidence="4" id="KW-0234">DNA repair</keyword>
<dbReference type="GO" id="GO:0003684">
    <property type="term" value="F:damaged DNA binding"/>
    <property type="evidence" value="ECO:0007669"/>
    <property type="project" value="TreeGrafter"/>
</dbReference>
<dbReference type="WBParaSite" id="maker-uti_cns_0045783-snap-gene-1.11-mRNA-1">
    <property type="protein sequence ID" value="maker-uti_cns_0045783-snap-gene-1.11-mRNA-1"/>
    <property type="gene ID" value="maker-uti_cns_0045783-snap-gene-1.11"/>
</dbReference>
<evidence type="ECO:0000259" key="7">
    <source>
        <dbReference type="Pfam" id="PF07522"/>
    </source>
</evidence>
<evidence type="ECO:0000256" key="6">
    <source>
        <dbReference type="SAM" id="MobiDB-lite"/>
    </source>
</evidence>
<name>A0A1I8J341_9PLAT</name>
<dbReference type="PANTHER" id="PTHR23240:SF6">
    <property type="entry name" value="DNA CROSS-LINK REPAIR 1A PROTEIN"/>
    <property type="match status" value="1"/>
</dbReference>
<comment type="subcellular location">
    <subcellularLocation>
        <location evidence="1">Nucleus</location>
    </subcellularLocation>
</comment>
<dbReference type="InterPro" id="IPR011084">
    <property type="entry name" value="DRMBL"/>
</dbReference>
<evidence type="ECO:0000313" key="8">
    <source>
        <dbReference type="Proteomes" id="UP000095280"/>
    </source>
</evidence>
<dbReference type="GO" id="GO:0036297">
    <property type="term" value="P:interstrand cross-link repair"/>
    <property type="evidence" value="ECO:0007669"/>
    <property type="project" value="TreeGrafter"/>
</dbReference>
<feature type="domain" description="DNA repair metallo-beta-lactamase" evidence="7">
    <location>
        <begin position="299"/>
        <end position="421"/>
    </location>
</feature>
<dbReference type="Gene3D" id="3.60.15.10">
    <property type="entry name" value="Ribonuclease Z/Hydroxyacylglutathione hydrolase-like"/>
    <property type="match status" value="1"/>
</dbReference>
<proteinExistence type="inferred from homology"/>
<keyword evidence="8" id="KW-1185">Reference proteome</keyword>
<sequence length="428" mass="47267">MMPPSNRMATSRVGGKVKKRPAATRSGSQLTAKRKPEAAQSSILSFLITAVKTSENEMTSSDHSTADKPIVIDNEDDEDVQLAAFAPATLSNDKTKQPRPACGTWPSASGRTRCPPVKWVEGTDLTVDAFNYGAQSRCRGYFLSHFHSDHYIGLGRKFDGQLLASQPTAELVRLRLGVRPASVRPLEMQILHTGDFRASASLLQSIRGWLGESPEIDSLYLDTTYCNPKYDFPSQSDIIESVLRLVREFVAENPNYLIVCGSYTLGKERLYLSIARMLGCRAAVDSAKLRLLNALGDPDISRLVARDDGRCRLQVLPLQSVSHAGLRRYLEGWRRRPERPRVEACLGISPTGWSLSARGVTVAPGIKRIYAGNRGGGCSDVSDCPTIEVYGAAYSEHSSFGELRDFVRAIRPKRVLPTVNWHRRDACQ</sequence>
<evidence type="ECO:0000256" key="1">
    <source>
        <dbReference type="ARBA" id="ARBA00004123"/>
    </source>
</evidence>
<protein>
    <submittedName>
        <fullName evidence="9">DRMBL domain-containing protein</fullName>
    </submittedName>
</protein>
<evidence type="ECO:0000256" key="4">
    <source>
        <dbReference type="ARBA" id="ARBA00023204"/>
    </source>
</evidence>
<dbReference type="PANTHER" id="PTHR23240">
    <property type="entry name" value="DNA CROSS-LINK REPAIR PROTEIN PSO2/SNM1-RELATED"/>
    <property type="match status" value="1"/>
</dbReference>
<keyword evidence="5" id="KW-0539">Nucleus</keyword>
<evidence type="ECO:0000313" key="9">
    <source>
        <dbReference type="WBParaSite" id="maker-uti_cns_0045783-snap-gene-1.11-mRNA-1"/>
    </source>
</evidence>
<comment type="similarity">
    <text evidence="2">Belongs to the DNA repair metallo-beta-lactamase (DRMBL) family.</text>
</comment>
<evidence type="ECO:0000256" key="3">
    <source>
        <dbReference type="ARBA" id="ARBA00022763"/>
    </source>
</evidence>
<dbReference type="GO" id="GO:0006303">
    <property type="term" value="P:double-strand break repair via nonhomologous end joining"/>
    <property type="evidence" value="ECO:0007669"/>
    <property type="project" value="TreeGrafter"/>
</dbReference>
<dbReference type="Proteomes" id="UP000095280">
    <property type="component" value="Unplaced"/>
</dbReference>
<feature type="region of interest" description="Disordered" evidence="6">
    <location>
        <begin position="1"/>
        <end position="39"/>
    </location>
</feature>
<dbReference type="InterPro" id="IPR036866">
    <property type="entry name" value="RibonucZ/Hydroxyglut_hydro"/>
</dbReference>
<evidence type="ECO:0000256" key="2">
    <source>
        <dbReference type="ARBA" id="ARBA00010304"/>
    </source>
</evidence>
<dbReference type="GO" id="GO:0035312">
    <property type="term" value="F:5'-3' DNA exonuclease activity"/>
    <property type="evidence" value="ECO:0007669"/>
    <property type="project" value="TreeGrafter"/>
</dbReference>
<dbReference type="GO" id="GO:0005634">
    <property type="term" value="C:nucleus"/>
    <property type="evidence" value="ECO:0007669"/>
    <property type="project" value="UniProtKB-SubCell"/>
</dbReference>
<organism evidence="8 9">
    <name type="scientific">Macrostomum lignano</name>
    <dbReference type="NCBI Taxonomy" id="282301"/>
    <lineage>
        <taxon>Eukaryota</taxon>
        <taxon>Metazoa</taxon>
        <taxon>Spiralia</taxon>
        <taxon>Lophotrochozoa</taxon>
        <taxon>Platyhelminthes</taxon>
        <taxon>Rhabditophora</taxon>
        <taxon>Macrostomorpha</taxon>
        <taxon>Macrostomida</taxon>
        <taxon>Macrostomidae</taxon>
        <taxon>Macrostomum</taxon>
    </lineage>
</organism>
<dbReference type="Gene3D" id="3.40.50.12650">
    <property type="match status" value="1"/>
</dbReference>
<accession>A0A1I8J341</accession>
<dbReference type="SUPFAM" id="SSF56281">
    <property type="entry name" value="Metallo-hydrolase/oxidoreductase"/>
    <property type="match status" value="1"/>
</dbReference>
<dbReference type="AlphaFoldDB" id="A0A1I8J341"/>